<organism evidence="1 2">
    <name type="scientific">Aliikangiella coralliicola</name>
    <dbReference type="NCBI Taxonomy" id="2592383"/>
    <lineage>
        <taxon>Bacteria</taxon>
        <taxon>Pseudomonadati</taxon>
        <taxon>Pseudomonadota</taxon>
        <taxon>Gammaproteobacteria</taxon>
        <taxon>Oceanospirillales</taxon>
        <taxon>Pleioneaceae</taxon>
        <taxon>Aliikangiella</taxon>
    </lineage>
</organism>
<accession>A0A545U6A1</accession>
<name>A0A545U6A1_9GAMM</name>
<dbReference type="AlphaFoldDB" id="A0A545U6A1"/>
<dbReference type="Proteomes" id="UP000315439">
    <property type="component" value="Unassembled WGS sequence"/>
</dbReference>
<proteinExistence type="predicted"/>
<evidence type="ECO:0000313" key="1">
    <source>
        <dbReference type="EMBL" id="TQV84933.1"/>
    </source>
</evidence>
<keyword evidence="2" id="KW-1185">Reference proteome</keyword>
<dbReference type="PROSITE" id="PS51257">
    <property type="entry name" value="PROKAR_LIPOPROTEIN"/>
    <property type="match status" value="1"/>
</dbReference>
<reference evidence="1 2" key="1">
    <citation type="submission" date="2019-07" db="EMBL/GenBank/DDBJ databases">
        <title>Draft genome for Aliikangiella sp. M105.</title>
        <authorList>
            <person name="Wang G."/>
        </authorList>
    </citation>
    <scope>NUCLEOTIDE SEQUENCE [LARGE SCALE GENOMIC DNA]</scope>
    <source>
        <strain evidence="1 2">M105</strain>
    </source>
</reference>
<sequence length="91" mass="10609">MNRLKNLILGMLLTSTLLGCSDGLPRVEEMENAVVYFRNVDHNLHTYYWLKGDLTLSFYENYVKVEESRAETVHFIPLDKVVYIGDLIEIQ</sequence>
<gene>
    <name evidence="1" type="ORF">FLL46_21295</name>
</gene>
<evidence type="ECO:0000313" key="2">
    <source>
        <dbReference type="Proteomes" id="UP000315439"/>
    </source>
</evidence>
<protein>
    <submittedName>
        <fullName evidence="1">Uncharacterized protein</fullName>
    </submittedName>
</protein>
<comment type="caution">
    <text evidence="1">The sequence shown here is derived from an EMBL/GenBank/DDBJ whole genome shotgun (WGS) entry which is preliminary data.</text>
</comment>
<dbReference type="EMBL" id="VIKS01000013">
    <property type="protein sequence ID" value="TQV84933.1"/>
    <property type="molecule type" value="Genomic_DNA"/>
</dbReference>
<dbReference type="RefSeq" id="WP_142933506.1">
    <property type="nucleotide sequence ID" value="NZ_ML660169.1"/>
</dbReference>